<evidence type="ECO:0000313" key="4">
    <source>
        <dbReference type="Proteomes" id="UP000186817"/>
    </source>
</evidence>
<sequence length="554" mass="62717">MPPPKRRNLYATLGVHRYASELEIRAAYRRRALEKHPDKGGSHEAFLALINAFEVLSDPRVREDYDRDLEKRGERDGLGRLKRVIDERPLQPPAPPNPQREVEVSPPQAEEFGPFAPAPGPRQEQREAQAKVGSKRARQAGTTRHRPEHSEAQASTAAGPQEAQEVQSVWRQLLEAEAETEFPAILKGRSWRFLGAVAGEGHDFLRRRAWLQKVPKPPKKKMPVQKASKTAGSSSKTVGRKVGLQSLMDASKKDSLGEKACQHMQKHIRKVGPRSFNLVMCFDWLEVASSSTHLVEAIDWHIILMKFQRLAKEIFSQGHADDYPLVSETLQSILDEHTQQGGRAPTLTFALRMYFRNGEKHKLFRFFRTTDLRWVLHCRTRIKALMPTCDHDVFLRAVRGMCQKSIEMSGEAHKKHYDKIRADNAAMKAARKLQAKNNAKLHARAQAAVQFLAQARKKFKAGKDMQDLDAVFCDFGMGEELCFFAIVQAQGSGHSAGPLRETWQKAAKDLQALKKIQKSKGFAAAMAEAQRLDEDEMLRRFLHPTGTEPRRAEQ</sequence>
<dbReference type="Proteomes" id="UP000186817">
    <property type="component" value="Unassembled WGS sequence"/>
</dbReference>
<feature type="domain" description="J" evidence="2">
    <location>
        <begin position="8"/>
        <end position="69"/>
    </location>
</feature>
<dbReference type="CDD" id="cd06257">
    <property type="entry name" value="DnaJ"/>
    <property type="match status" value="1"/>
</dbReference>
<organism evidence="3 4">
    <name type="scientific">Symbiodinium microadriaticum</name>
    <name type="common">Dinoflagellate</name>
    <name type="synonym">Zooxanthella microadriatica</name>
    <dbReference type="NCBI Taxonomy" id="2951"/>
    <lineage>
        <taxon>Eukaryota</taxon>
        <taxon>Sar</taxon>
        <taxon>Alveolata</taxon>
        <taxon>Dinophyceae</taxon>
        <taxon>Suessiales</taxon>
        <taxon>Symbiodiniaceae</taxon>
        <taxon>Symbiodinium</taxon>
    </lineage>
</organism>
<gene>
    <name evidence="3" type="primary">DNAJ1</name>
    <name evidence="3" type="ORF">AK812_SmicGene33855</name>
</gene>
<evidence type="ECO:0000256" key="1">
    <source>
        <dbReference type="SAM" id="MobiDB-lite"/>
    </source>
</evidence>
<comment type="caution">
    <text evidence="3">The sequence shown here is derived from an EMBL/GenBank/DDBJ whole genome shotgun (WGS) entry which is preliminary data.</text>
</comment>
<reference evidence="3 4" key="1">
    <citation type="submission" date="2016-02" db="EMBL/GenBank/DDBJ databases">
        <title>Genome analysis of coral dinoflagellate symbionts highlights evolutionary adaptations to a symbiotic lifestyle.</title>
        <authorList>
            <person name="Aranda M."/>
            <person name="Li Y."/>
            <person name="Liew Y.J."/>
            <person name="Baumgarten S."/>
            <person name="Simakov O."/>
            <person name="Wilson M."/>
            <person name="Piel J."/>
            <person name="Ashoor H."/>
            <person name="Bougouffa S."/>
            <person name="Bajic V.B."/>
            <person name="Ryu T."/>
            <person name="Ravasi T."/>
            <person name="Bayer T."/>
            <person name="Micklem G."/>
            <person name="Kim H."/>
            <person name="Bhak J."/>
            <person name="Lajeunesse T.C."/>
            <person name="Voolstra C.R."/>
        </authorList>
    </citation>
    <scope>NUCLEOTIDE SEQUENCE [LARGE SCALE GENOMIC DNA]</scope>
    <source>
        <strain evidence="3 4">CCMP2467</strain>
    </source>
</reference>
<dbReference type="SUPFAM" id="SSF46565">
    <property type="entry name" value="Chaperone J-domain"/>
    <property type="match status" value="1"/>
</dbReference>
<accession>A0A1Q9CQI0</accession>
<feature type="compositionally biased region" description="Basic and acidic residues" evidence="1">
    <location>
        <begin position="78"/>
        <end position="89"/>
    </location>
</feature>
<dbReference type="PANTHER" id="PTHR44240:SF10">
    <property type="entry name" value="J DOMAIN-CONTAINING PROTEIN"/>
    <property type="match status" value="1"/>
</dbReference>
<keyword evidence="4" id="KW-1185">Reference proteome</keyword>
<protein>
    <submittedName>
        <fullName evidence="3">DnaJ protein-like</fullName>
    </submittedName>
</protein>
<dbReference type="PRINTS" id="PR00625">
    <property type="entry name" value="JDOMAIN"/>
</dbReference>
<dbReference type="EMBL" id="LSRX01000990">
    <property type="protein sequence ID" value="OLP85182.1"/>
    <property type="molecule type" value="Genomic_DNA"/>
</dbReference>
<feature type="compositionally biased region" description="Basic residues" evidence="1">
    <location>
        <begin position="133"/>
        <end position="147"/>
    </location>
</feature>
<evidence type="ECO:0000259" key="2">
    <source>
        <dbReference type="PROSITE" id="PS50076"/>
    </source>
</evidence>
<feature type="region of interest" description="Disordered" evidence="1">
    <location>
        <begin position="78"/>
        <end position="163"/>
    </location>
</feature>
<dbReference type="Pfam" id="PF00226">
    <property type="entry name" value="DnaJ"/>
    <property type="match status" value="1"/>
</dbReference>
<evidence type="ECO:0000313" key="3">
    <source>
        <dbReference type="EMBL" id="OLP85182.1"/>
    </source>
</evidence>
<name>A0A1Q9CQI0_SYMMI</name>
<feature type="compositionally biased region" description="Polar residues" evidence="1">
    <location>
        <begin position="152"/>
        <end position="163"/>
    </location>
</feature>
<dbReference type="Gene3D" id="1.10.287.110">
    <property type="entry name" value="DnaJ domain"/>
    <property type="match status" value="1"/>
</dbReference>
<dbReference type="OrthoDB" id="66964at2759"/>
<dbReference type="InterPro" id="IPR052276">
    <property type="entry name" value="Diphthamide-biosynth_chaperone"/>
</dbReference>
<proteinExistence type="predicted"/>
<dbReference type="PROSITE" id="PS50076">
    <property type="entry name" value="DNAJ_2"/>
    <property type="match status" value="1"/>
</dbReference>
<dbReference type="SMART" id="SM00271">
    <property type="entry name" value="DnaJ"/>
    <property type="match status" value="1"/>
</dbReference>
<dbReference type="AlphaFoldDB" id="A0A1Q9CQI0"/>
<dbReference type="InterPro" id="IPR001623">
    <property type="entry name" value="DnaJ_domain"/>
</dbReference>
<feature type="region of interest" description="Disordered" evidence="1">
    <location>
        <begin position="216"/>
        <end position="238"/>
    </location>
</feature>
<dbReference type="PANTHER" id="PTHR44240">
    <property type="entry name" value="DNAJ DOMAIN (PROKARYOTIC HEAT SHOCK PROTEIN)-RELATED"/>
    <property type="match status" value="1"/>
</dbReference>
<feature type="compositionally biased region" description="Low complexity" evidence="1">
    <location>
        <begin position="224"/>
        <end position="237"/>
    </location>
</feature>
<dbReference type="InterPro" id="IPR036869">
    <property type="entry name" value="J_dom_sf"/>
</dbReference>